<evidence type="ECO:0000256" key="1">
    <source>
        <dbReference type="ARBA" id="ARBA00004141"/>
    </source>
</evidence>
<feature type="transmembrane region" description="Helical" evidence="5">
    <location>
        <begin position="203"/>
        <end position="224"/>
    </location>
</feature>
<name>A0A1M6D0S6_9CLOT</name>
<dbReference type="PANTHER" id="PTHR37422">
    <property type="entry name" value="TEICHURONIC ACID BIOSYNTHESIS PROTEIN TUAE"/>
    <property type="match status" value="1"/>
</dbReference>
<dbReference type="InterPro" id="IPR051533">
    <property type="entry name" value="WaaL-like"/>
</dbReference>
<feature type="transmembrane region" description="Helical" evidence="5">
    <location>
        <begin position="282"/>
        <end position="301"/>
    </location>
</feature>
<dbReference type="Pfam" id="PF04932">
    <property type="entry name" value="Wzy_C"/>
    <property type="match status" value="1"/>
</dbReference>
<feature type="transmembrane region" description="Helical" evidence="5">
    <location>
        <begin position="20"/>
        <end position="50"/>
    </location>
</feature>
<dbReference type="STRING" id="1121302.SAMN02745163_00605"/>
<accession>A0A1M6D0S6</accession>
<dbReference type="GO" id="GO:0016020">
    <property type="term" value="C:membrane"/>
    <property type="evidence" value="ECO:0007669"/>
    <property type="project" value="UniProtKB-SubCell"/>
</dbReference>
<protein>
    <submittedName>
        <fullName evidence="8">Virulence factor membrane-bound polymerase, C-terminal</fullName>
    </submittedName>
</protein>
<feature type="transmembrane region" description="Helical" evidence="5">
    <location>
        <begin position="86"/>
        <end position="106"/>
    </location>
</feature>
<feature type="domain" description="Virulence factor membrane-bound polymerase C-terminal" evidence="7">
    <location>
        <begin position="236"/>
        <end position="401"/>
    </location>
</feature>
<evidence type="ECO:0000313" key="9">
    <source>
        <dbReference type="Proteomes" id="UP000184310"/>
    </source>
</evidence>
<evidence type="ECO:0000256" key="3">
    <source>
        <dbReference type="ARBA" id="ARBA00022989"/>
    </source>
</evidence>
<dbReference type="AlphaFoldDB" id="A0A1M6D0S6"/>
<feature type="transmembrane region" description="Helical" evidence="5">
    <location>
        <begin position="236"/>
        <end position="262"/>
    </location>
</feature>
<dbReference type="InterPro" id="IPR007016">
    <property type="entry name" value="O-antigen_ligase-rel_domated"/>
</dbReference>
<dbReference type="EMBL" id="FQZB01000004">
    <property type="protein sequence ID" value="SHI66867.1"/>
    <property type="molecule type" value="Genomic_DNA"/>
</dbReference>
<dbReference type="PANTHER" id="PTHR37422:SF17">
    <property type="entry name" value="O-ANTIGEN LIGASE"/>
    <property type="match status" value="1"/>
</dbReference>
<feature type="transmembrane region" description="Helical" evidence="5">
    <location>
        <begin position="62"/>
        <end position="80"/>
    </location>
</feature>
<evidence type="ECO:0000259" key="7">
    <source>
        <dbReference type="Pfam" id="PF11846"/>
    </source>
</evidence>
<feature type="domain" description="O-antigen ligase-related" evidence="6">
    <location>
        <begin position="69"/>
        <end position="216"/>
    </location>
</feature>
<dbReference type="InterPro" id="IPR021797">
    <property type="entry name" value="Wzy_C_2"/>
</dbReference>
<feature type="transmembrane region" description="Helical" evidence="5">
    <location>
        <begin position="118"/>
        <end position="136"/>
    </location>
</feature>
<gene>
    <name evidence="8" type="ORF">SAMN02745163_00605</name>
</gene>
<keyword evidence="2 5" id="KW-0812">Transmembrane</keyword>
<organism evidence="8 9">
    <name type="scientific">Clostridium cavendishii DSM 21758</name>
    <dbReference type="NCBI Taxonomy" id="1121302"/>
    <lineage>
        <taxon>Bacteria</taxon>
        <taxon>Bacillati</taxon>
        <taxon>Bacillota</taxon>
        <taxon>Clostridia</taxon>
        <taxon>Eubacteriales</taxon>
        <taxon>Clostridiaceae</taxon>
        <taxon>Clostridium</taxon>
    </lineage>
</organism>
<evidence type="ECO:0000256" key="4">
    <source>
        <dbReference type="ARBA" id="ARBA00023136"/>
    </source>
</evidence>
<sequence length="474" mass="55617">MLLVTIYLTKYIKESLQIPINVILTIGILYTGSRSTLVYLVMFIIFYIFFKKDETKQQFKDKNNENIVFSFILGIVLYVVFESLGFVGLVIAPIIIAVIYYTRSFLNKFIISKIKNKNILYILPVICIIVIVTLSSQNTFQRIKNISFKNGSFQERLIIYGDVIREVLKHPFGNGINMFEFKQSAIQSAFYDLRYVHNSVLQISYDIGLVGGIAFFSILIYFLYILIKNKDIHTTLIFIIIILHSLLDFDFSYSTIIVLMMLVFNLNSKNREVDKSSYDIKFLYSSFVYGIIALFLVVTLYSEGTLALSKYLINSNSEETALNILNNTKTFNDWRVFDLQGRIYKAKYDENQSKEALIENKYVLEKGLAIYKDNNNLKWNLAYIYGKLGDENKAIKLRDELLVDERFYFDVYKEYYKFLKELEAKNTNSIYEEKLKVLQETYYKNKEELNPRSKYIKNQLQGSFEDCLKQERKN</sequence>
<dbReference type="Pfam" id="PF11846">
    <property type="entry name" value="Wzy_C_2"/>
    <property type="match status" value="1"/>
</dbReference>
<dbReference type="OrthoDB" id="2054205at2"/>
<proteinExistence type="predicted"/>
<dbReference type="Proteomes" id="UP000184310">
    <property type="component" value="Unassembled WGS sequence"/>
</dbReference>
<reference evidence="8 9" key="1">
    <citation type="submission" date="2016-11" db="EMBL/GenBank/DDBJ databases">
        <authorList>
            <person name="Jaros S."/>
            <person name="Januszkiewicz K."/>
            <person name="Wedrychowicz H."/>
        </authorList>
    </citation>
    <scope>NUCLEOTIDE SEQUENCE [LARGE SCALE GENOMIC DNA]</scope>
    <source>
        <strain evidence="8 9">DSM 21758</strain>
    </source>
</reference>
<keyword evidence="9" id="KW-1185">Reference proteome</keyword>
<evidence type="ECO:0000313" key="8">
    <source>
        <dbReference type="EMBL" id="SHI66867.1"/>
    </source>
</evidence>
<keyword evidence="4 5" id="KW-0472">Membrane</keyword>
<evidence type="ECO:0000256" key="2">
    <source>
        <dbReference type="ARBA" id="ARBA00022692"/>
    </source>
</evidence>
<evidence type="ECO:0000259" key="6">
    <source>
        <dbReference type="Pfam" id="PF04932"/>
    </source>
</evidence>
<dbReference type="RefSeq" id="WP_072985156.1">
    <property type="nucleotide sequence ID" value="NZ_FQZB01000004.1"/>
</dbReference>
<keyword evidence="3 5" id="KW-1133">Transmembrane helix</keyword>
<comment type="subcellular location">
    <subcellularLocation>
        <location evidence="1">Membrane</location>
        <topology evidence="1">Multi-pass membrane protein</topology>
    </subcellularLocation>
</comment>
<evidence type="ECO:0000256" key="5">
    <source>
        <dbReference type="SAM" id="Phobius"/>
    </source>
</evidence>